<sequence length="581" mass="63159">MLKLLTSIKLKLITISFLLLTIPLIITGILAYNKSSSSLDYLGATILKNSVEMTISMIDTLNKEVEKGNISLEDAQERVKVAILGEKNADGTRPINPNLNLGKNGYMFVTDKNGVDIASPNTEGQNFWDSEDVNGVKFIQELIEVGNNGGGLTYYSWSLPSNPNQDMPKVAFSKTDPYWNWTVSASTYMMDFNKPAKEILNLVMLVIGVALVIGILIIWVFSSSISKPINQVSEHMEHLSKGYLSQAFLQVKSKDEVGKLANAMNQLQSSLKEMIQNVSTASETITSQSEEFTQSANEVREGGEQIASTMQELSSGAESQAHSAGELTEMMENFNLKIVEANKHGEDIVNTSDDVLAMTEEGRILMDESVKQMEHIHQKVTTAVENVQGLNTQTKEISQLVHVIQEIAAQTNLLSLNAAIEAARAGEQGKGFAVVATEVRKLAEQVSDSVSEITNIVERIIHGSNEAVVSLQSSYEEVENGTNQIRVTGKTFGNINESVTNMVSKAQNISTNLKELTENSGEMNKSIEEVAAVAEEAAAGVEQAAASAQQSSSSMEEIARGAEDLAALAEQLNSHVSQFKL</sequence>
<dbReference type="SMART" id="SM01049">
    <property type="entry name" value="Cache_2"/>
    <property type="match status" value="1"/>
</dbReference>
<dbReference type="InterPro" id="IPR004089">
    <property type="entry name" value="MCPsignal_dom"/>
</dbReference>
<dbReference type="GO" id="GO:0007165">
    <property type="term" value="P:signal transduction"/>
    <property type="evidence" value="ECO:0007669"/>
    <property type="project" value="UniProtKB-KW"/>
</dbReference>
<dbReference type="PANTHER" id="PTHR32089">
    <property type="entry name" value="METHYL-ACCEPTING CHEMOTAXIS PROTEIN MCPB"/>
    <property type="match status" value="1"/>
</dbReference>
<evidence type="ECO:0000256" key="3">
    <source>
        <dbReference type="ARBA" id="ARBA00022692"/>
    </source>
</evidence>
<evidence type="ECO:0000256" key="10">
    <source>
        <dbReference type="SAM" id="MobiDB-lite"/>
    </source>
</evidence>
<dbReference type="Pfam" id="PF00672">
    <property type="entry name" value="HAMP"/>
    <property type="match status" value="1"/>
</dbReference>
<keyword evidence="15" id="KW-1185">Reference proteome</keyword>
<dbReference type="AlphaFoldDB" id="A0A942TNR2"/>
<dbReference type="SMART" id="SM00304">
    <property type="entry name" value="HAMP"/>
    <property type="match status" value="1"/>
</dbReference>
<feature type="region of interest" description="Disordered" evidence="10">
    <location>
        <begin position="284"/>
        <end position="305"/>
    </location>
</feature>
<feature type="transmembrane region" description="Helical" evidence="11">
    <location>
        <begin position="12"/>
        <end position="32"/>
    </location>
</feature>
<evidence type="ECO:0000259" key="13">
    <source>
        <dbReference type="PROSITE" id="PS50885"/>
    </source>
</evidence>
<reference evidence="14 15" key="1">
    <citation type="submission" date="2021-05" db="EMBL/GenBank/DDBJ databases">
        <title>Novel Bacillus species.</title>
        <authorList>
            <person name="Liu G."/>
        </authorList>
    </citation>
    <scope>NUCLEOTIDE SEQUENCE [LARGE SCALE GENOMIC DNA]</scope>
    <source>
        <strain evidence="14 15">FJAT-49732</strain>
    </source>
</reference>
<keyword evidence="4 11" id="KW-1133">Transmembrane helix</keyword>
<evidence type="ECO:0000256" key="4">
    <source>
        <dbReference type="ARBA" id="ARBA00022989"/>
    </source>
</evidence>
<comment type="similarity">
    <text evidence="7">Belongs to the methyl-accepting chemotaxis (MCP) protein family.</text>
</comment>
<name>A0A942TNR2_9BACI</name>
<feature type="compositionally biased region" description="Polar residues" evidence="10">
    <location>
        <begin position="284"/>
        <end position="297"/>
    </location>
</feature>
<dbReference type="PROSITE" id="PS50111">
    <property type="entry name" value="CHEMOTAXIS_TRANSDUC_2"/>
    <property type="match status" value="1"/>
</dbReference>
<keyword evidence="3 11" id="KW-0812">Transmembrane</keyword>
<keyword evidence="2" id="KW-1003">Cell membrane</keyword>
<gene>
    <name evidence="14" type="ORF">KHA93_13905</name>
</gene>
<feature type="domain" description="HAMP" evidence="13">
    <location>
        <begin position="223"/>
        <end position="276"/>
    </location>
</feature>
<comment type="subcellular location">
    <subcellularLocation>
        <location evidence="1">Cell membrane</location>
        <topology evidence="1">Multi-pass membrane protein</topology>
    </subcellularLocation>
</comment>
<evidence type="ECO:0000256" key="7">
    <source>
        <dbReference type="ARBA" id="ARBA00029447"/>
    </source>
</evidence>
<organism evidence="14 15">
    <name type="scientific">Lederbergia citrisecunda</name>
    <dbReference type="NCBI Taxonomy" id="2833583"/>
    <lineage>
        <taxon>Bacteria</taxon>
        <taxon>Bacillati</taxon>
        <taxon>Bacillota</taxon>
        <taxon>Bacilli</taxon>
        <taxon>Bacillales</taxon>
        <taxon>Bacillaceae</taxon>
        <taxon>Lederbergia</taxon>
    </lineage>
</organism>
<dbReference type="PROSITE" id="PS50885">
    <property type="entry name" value="HAMP"/>
    <property type="match status" value="1"/>
</dbReference>
<dbReference type="Gene3D" id="3.30.450.20">
    <property type="entry name" value="PAS domain"/>
    <property type="match status" value="1"/>
</dbReference>
<accession>A0A942TNR2</accession>
<feature type="coiled-coil region" evidence="9">
    <location>
        <begin position="257"/>
        <end position="284"/>
    </location>
</feature>
<evidence type="ECO:0000256" key="6">
    <source>
        <dbReference type="ARBA" id="ARBA00023224"/>
    </source>
</evidence>
<evidence type="ECO:0000256" key="2">
    <source>
        <dbReference type="ARBA" id="ARBA00022475"/>
    </source>
</evidence>
<evidence type="ECO:0000259" key="12">
    <source>
        <dbReference type="PROSITE" id="PS50111"/>
    </source>
</evidence>
<comment type="caution">
    <text evidence="14">The sequence shown here is derived from an EMBL/GenBank/DDBJ whole genome shotgun (WGS) entry which is preliminary data.</text>
</comment>
<dbReference type="CDD" id="cd11386">
    <property type="entry name" value="MCP_signal"/>
    <property type="match status" value="1"/>
</dbReference>
<dbReference type="SMART" id="SM00283">
    <property type="entry name" value="MA"/>
    <property type="match status" value="1"/>
</dbReference>
<evidence type="ECO:0000256" key="5">
    <source>
        <dbReference type="ARBA" id="ARBA00023136"/>
    </source>
</evidence>
<dbReference type="Proteomes" id="UP000682713">
    <property type="component" value="Unassembled WGS sequence"/>
</dbReference>
<feature type="transmembrane region" description="Helical" evidence="11">
    <location>
        <begin position="199"/>
        <end position="221"/>
    </location>
</feature>
<proteinExistence type="inferred from homology"/>
<evidence type="ECO:0000256" key="11">
    <source>
        <dbReference type="SAM" id="Phobius"/>
    </source>
</evidence>
<dbReference type="CDD" id="cd06225">
    <property type="entry name" value="HAMP"/>
    <property type="match status" value="1"/>
</dbReference>
<feature type="domain" description="Methyl-accepting transducer" evidence="12">
    <location>
        <begin position="295"/>
        <end position="545"/>
    </location>
</feature>
<evidence type="ECO:0000256" key="1">
    <source>
        <dbReference type="ARBA" id="ARBA00004651"/>
    </source>
</evidence>
<dbReference type="Gene3D" id="1.10.287.950">
    <property type="entry name" value="Methyl-accepting chemotaxis protein"/>
    <property type="match status" value="1"/>
</dbReference>
<dbReference type="Pfam" id="PF17200">
    <property type="entry name" value="sCache_2"/>
    <property type="match status" value="1"/>
</dbReference>
<dbReference type="SUPFAM" id="SSF58104">
    <property type="entry name" value="Methyl-accepting chemotaxis protein (MCP) signaling domain"/>
    <property type="match status" value="1"/>
</dbReference>
<evidence type="ECO:0000256" key="9">
    <source>
        <dbReference type="SAM" id="Coils"/>
    </source>
</evidence>
<keyword evidence="9" id="KW-0175">Coiled coil</keyword>
<dbReference type="InterPro" id="IPR033480">
    <property type="entry name" value="sCache_2"/>
</dbReference>
<dbReference type="RefSeq" id="WP_213111274.1">
    <property type="nucleotide sequence ID" value="NZ_JAGYPJ010000001.1"/>
</dbReference>
<protein>
    <submittedName>
        <fullName evidence="14">Cache domain-containing protein</fullName>
    </submittedName>
</protein>
<dbReference type="Pfam" id="PF00015">
    <property type="entry name" value="MCPsignal"/>
    <property type="match status" value="1"/>
</dbReference>
<dbReference type="GO" id="GO:0005886">
    <property type="term" value="C:plasma membrane"/>
    <property type="evidence" value="ECO:0007669"/>
    <property type="project" value="UniProtKB-SubCell"/>
</dbReference>
<keyword evidence="6 8" id="KW-0807">Transducer</keyword>
<dbReference type="Gene3D" id="6.10.340.10">
    <property type="match status" value="1"/>
</dbReference>
<dbReference type="InterPro" id="IPR003660">
    <property type="entry name" value="HAMP_dom"/>
</dbReference>
<evidence type="ECO:0000313" key="15">
    <source>
        <dbReference type="Proteomes" id="UP000682713"/>
    </source>
</evidence>
<evidence type="ECO:0000256" key="8">
    <source>
        <dbReference type="PROSITE-ProRule" id="PRU00284"/>
    </source>
</evidence>
<dbReference type="EMBL" id="JAGYPJ010000001">
    <property type="protein sequence ID" value="MBS4200728.1"/>
    <property type="molecule type" value="Genomic_DNA"/>
</dbReference>
<keyword evidence="5 11" id="KW-0472">Membrane</keyword>
<evidence type="ECO:0000313" key="14">
    <source>
        <dbReference type="EMBL" id="MBS4200728.1"/>
    </source>
</evidence>
<dbReference type="PANTHER" id="PTHR32089:SF114">
    <property type="entry name" value="METHYL-ACCEPTING CHEMOTAXIS PROTEIN MCPB"/>
    <property type="match status" value="1"/>
</dbReference>